<evidence type="ECO:0000256" key="1">
    <source>
        <dbReference type="ARBA" id="ARBA00022691"/>
    </source>
</evidence>
<evidence type="ECO:0000313" key="5">
    <source>
        <dbReference type="Proteomes" id="UP001149411"/>
    </source>
</evidence>
<comment type="caution">
    <text evidence="4">The sequence shown here is derived from an EMBL/GenBank/DDBJ whole genome shotgun (WGS) entry which is preliminary data.</text>
</comment>
<dbReference type="Gene3D" id="2.40.30.70">
    <property type="entry name" value="YaeB-like"/>
    <property type="match status" value="1"/>
</dbReference>
<evidence type="ECO:0000259" key="3">
    <source>
        <dbReference type="PROSITE" id="PS51668"/>
    </source>
</evidence>
<comment type="similarity">
    <text evidence="2">Belongs to the tRNA methyltransferase O family.</text>
</comment>
<accession>A0A9Q4C496</accession>
<gene>
    <name evidence="4" type="primary">tsaA</name>
    <name evidence="4" type="ORF">EGH25_05085</name>
</gene>
<reference evidence="4" key="1">
    <citation type="submission" date="2022-09" db="EMBL/GenBank/DDBJ databases">
        <title>Haloadaptaus new haloarchaeum isolated from saline soil.</title>
        <authorList>
            <person name="Duran-Viseras A."/>
            <person name="Sanchez-Porro C."/>
            <person name="Ventosa A."/>
        </authorList>
    </citation>
    <scope>NUCLEOTIDE SEQUENCE</scope>
    <source>
        <strain evidence="4">F3-133</strain>
    </source>
</reference>
<dbReference type="RefSeq" id="WP_266086566.1">
    <property type="nucleotide sequence ID" value="NZ_RKLV01000004.1"/>
</dbReference>
<keyword evidence="1" id="KW-0949">S-adenosyl-L-methionine</keyword>
<dbReference type="Proteomes" id="UP001149411">
    <property type="component" value="Unassembled WGS sequence"/>
</dbReference>
<protein>
    <submittedName>
        <fullName evidence="4">tRNA (N6-threonylcarbamoyladenosine(37)-N6)-methyltransferase TrmO</fullName>
    </submittedName>
</protein>
<evidence type="ECO:0000256" key="2">
    <source>
        <dbReference type="ARBA" id="ARBA00033753"/>
    </source>
</evidence>
<sequence>MSEHRFEYEPIGCIETPFESPEGMPIQPAGAEGTEGTVRLDEEYTEGLRDLDGFSHCILVYHLHEAGDAGSLRVEPFLDDKERGLFATRAPRRPNPIGLSVVRIGTVDEGEVTVTGIDVVDGTPLLDIKPFVPGFDSPEDAETGWLDVSPSEIRTERSDGRFL</sequence>
<dbReference type="InterPro" id="IPR023370">
    <property type="entry name" value="TrmO-like_N"/>
</dbReference>
<dbReference type="EMBL" id="RKLV01000004">
    <property type="protein sequence ID" value="MCX2818725.1"/>
    <property type="molecule type" value="Genomic_DNA"/>
</dbReference>
<dbReference type="PANTHER" id="PTHR12818">
    <property type="entry name" value="TRNA (ADENINE(37)-N6)-METHYLTRANSFERASE"/>
    <property type="match status" value="1"/>
</dbReference>
<name>A0A9Q4C496_9EURY</name>
<organism evidence="4 5">
    <name type="scientific">Halorutilus salinus</name>
    <dbReference type="NCBI Taxonomy" id="2487751"/>
    <lineage>
        <taxon>Archaea</taxon>
        <taxon>Methanobacteriati</taxon>
        <taxon>Methanobacteriota</taxon>
        <taxon>Stenosarchaea group</taxon>
        <taxon>Halobacteria</taxon>
        <taxon>Halorutilales</taxon>
        <taxon>Halorutilaceae</taxon>
        <taxon>Halorutilus</taxon>
    </lineage>
</organism>
<keyword evidence="5" id="KW-1185">Reference proteome</keyword>
<dbReference type="InterPro" id="IPR040372">
    <property type="entry name" value="YaeB-like"/>
</dbReference>
<dbReference type="SUPFAM" id="SSF118196">
    <property type="entry name" value="YaeB-like"/>
    <property type="match status" value="1"/>
</dbReference>
<feature type="domain" description="TsaA-like" evidence="3">
    <location>
        <begin position="8"/>
        <end position="140"/>
    </location>
</feature>
<dbReference type="AlphaFoldDB" id="A0A9Q4C496"/>
<dbReference type="PANTHER" id="PTHR12818:SF0">
    <property type="entry name" value="TRNA (ADENINE(37)-N6)-METHYLTRANSFERASE"/>
    <property type="match status" value="1"/>
</dbReference>
<dbReference type="CDD" id="cd09281">
    <property type="entry name" value="UPF0066"/>
    <property type="match status" value="1"/>
</dbReference>
<proteinExistence type="inferred from homology"/>
<dbReference type="InterPro" id="IPR036414">
    <property type="entry name" value="YaeB_N_sf"/>
</dbReference>
<dbReference type="PROSITE" id="PS51668">
    <property type="entry name" value="TSAA_2"/>
    <property type="match status" value="1"/>
</dbReference>
<dbReference type="Pfam" id="PF01980">
    <property type="entry name" value="TrmO_N"/>
    <property type="match status" value="1"/>
</dbReference>
<evidence type="ECO:0000313" key="4">
    <source>
        <dbReference type="EMBL" id="MCX2818725.1"/>
    </source>
</evidence>
<dbReference type="InterPro" id="IPR036413">
    <property type="entry name" value="YaeB-like_sf"/>
</dbReference>
<dbReference type="NCBIfam" id="TIGR00104">
    <property type="entry name" value="tRNA_TsaA"/>
    <property type="match status" value="1"/>
</dbReference>